<keyword evidence="1" id="KW-0677">Repeat</keyword>
<dbReference type="PANTHER" id="PTHR47926:SF437">
    <property type="entry name" value="PENTACOTRIPEPTIDE-REPEAT REGION OF PRORP DOMAIN-CONTAINING PROTEIN"/>
    <property type="match status" value="1"/>
</dbReference>
<dbReference type="SUPFAM" id="SSF48452">
    <property type="entry name" value="TPR-like"/>
    <property type="match status" value="1"/>
</dbReference>
<dbReference type="GO" id="GO:0009451">
    <property type="term" value="P:RNA modification"/>
    <property type="evidence" value="ECO:0007669"/>
    <property type="project" value="InterPro"/>
</dbReference>
<accession>A0AAQ3KCW4</accession>
<dbReference type="GO" id="GO:0003723">
    <property type="term" value="F:RNA binding"/>
    <property type="evidence" value="ECO:0007669"/>
    <property type="project" value="InterPro"/>
</dbReference>
<proteinExistence type="predicted"/>
<feature type="repeat" description="PPR" evidence="2">
    <location>
        <begin position="432"/>
        <end position="466"/>
    </location>
</feature>
<dbReference type="InterPro" id="IPR046960">
    <property type="entry name" value="PPR_At4g14850-like_plant"/>
</dbReference>
<name>A0AAQ3KCW4_9LILI</name>
<feature type="repeat" description="PPR" evidence="2">
    <location>
        <begin position="201"/>
        <end position="231"/>
    </location>
</feature>
<dbReference type="Pfam" id="PF20431">
    <property type="entry name" value="E_motif"/>
    <property type="match status" value="1"/>
</dbReference>
<evidence type="ECO:0000256" key="2">
    <source>
        <dbReference type="PROSITE-ProRule" id="PRU00708"/>
    </source>
</evidence>
<dbReference type="AlphaFoldDB" id="A0AAQ3KCW4"/>
<evidence type="ECO:0000313" key="3">
    <source>
        <dbReference type="EMBL" id="WOL06097.1"/>
    </source>
</evidence>
<gene>
    <name evidence="3" type="ORF">Cni_G14829</name>
</gene>
<feature type="repeat" description="PPR" evidence="2">
    <location>
        <begin position="263"/>
        <end position="297"/>
    </location>
</feature>
<dbReference type="Pfam" id="PF01535">
    <property type="entry name" value="PPR"/>
    <property type="match status" value="7"/>
</dbReference>
<organism evidence="3 4">
    <name type="scientific">Canna indica</name>
    <name type="common">Indian-shot</name>
    <dbReference type="NCBI Taxonomy" id="4628"/>
    <lineage>
        <taxon>Eukaryota</taxon>
        <taxon>Viridiplantae</taxon>
        <taxon>Streptophyta</taxon>
        <taxon>Embryophyta</taxon>
        <taxon>Tracheophyta</taxon>
        <taxon>Spermatophyta</taxon>
        <taxon>Magnoliopsida</taxon>
        <taxon>Liliopsida</taxon>
        <taxon>Zingiberales</taxon>
        <taxon>Cannaceae</taxon>
        <taxon>Canna</taxon>
    </lineage>
</organism>
<dbReference type="InterPro" id="IPR011990">
    <property type="entry name" value="TPR-like_helical_dom_sf"/>
</dbReference>
<dbReference type="NCBIfam" id="TIGR00756">
    <property type="entry name" value="PPR"/>
    <property type="match status" value="7"/>
</dbReference>
<feature type="repeat" description="PPR" evidence="2">
    <location>
        <begin position="232"/>
        <end position="262"/>
    </location>
</feature>
<dbReference type="FunFam" id="1.25.40.10:FF:000348">
    <property type="entry name" value="Pentatricopeptide repeat-containing protein chloroplastic"/>
    <property type="match status" value="1"/>
</dbReference>
<sequence length="640" mass="71644">MGRGELWSPPEKHCFYLLQGTPPPPAASLFQIHAFLLRRGALHVNVSLLTRLISSFSDLAASASPLTASPLLSHARRLFDTRATQDAYLCESFLHALVRNRRFRESIAVYRDLLKEPPPSSSSAEHRFYPDHYTFPFLLKSCASLPVYPPNHGEGPQIHSHVIKMGFYAHAFTSTGLVDMYAKNGDMVSARKVFDEMPLKSLQSWTSMIVGYARGGDSAAAMELFQLMPEKDTAAFNAMIDIFVKQGNMASARQLFDEMTDKNVVSWTSLISGYCKAGDMEAASMLFDRMPERNLYSWNVMIGGYCQNRQPNRALELFRELQSSSSLFQPDDVTLVSVLPAMADSGAIDLGRWIHNYARRKGLDRVVTVATALIDMYAKCGDVNEARRVFGSVRSKETPVWNAMINGLAVNGQANEAVDLLTEMQRHGASPNELTLVGVLSACTHGGLVEEGRRWFKEMEALGIERRIEHYGCMVDLLGRSGYLEEAEKLVDEMPCAPNGIILSSLLFACACHGDVERAERVMRRANEIEPGNVRNYVMLRNMYAREKRWGDVERIKEDVWRFGGKREAGCSVIEVANRVWEFVSGDRFHPECESIYEVLGELLLQIKGRRSEAEIEVSASEEDGFVIANESERSLFAAS</sequence>
<protein>
    <submittedName>
        <fullName evidence="3">Uncharacterized protein</fullName>
    </submittedName>
</protein>
<dbReference type="Gene3D" id="1.25.40.10">
    <property type="entry name" value="Tetratricopeptide repeat domain"/>
    <property type="match status" value="3"/>
</dbReference>
<evidence type="ECO:0000256" key="1">
    <source>
        <dbReference type="ARBA" id="ARBA00022737"/>
    </source>
</evidence>
<dbReference type="FunFam" id="1.25.40.10:FF:000184">
    <property type="entry name" value="Pentatricopeptide repeat-containing protein, chloroplastic"/>
    <property type="match status" value="1"/>
</dbReference>
<dbReference type="PANTHER" id="PTHR47926">
    <property type="entry name" value="PENTATRICOPEPTIDE REPEAT-CONTAINING PROTEIN"/>
    <property type="match status" value="1"/>
</dbReference>
<keyword evidence="4" id="KW-1185">Reference proteome</keyword>
<dbReference type="EMBL" id="CP136893">
    <property type="protein sequence ID" value="WOL06097.1"/>
    <property type="molecule type" value="Genomic_DNA"/>
</dbReference>
<evidence type="ECO:0000313" key="4">
    <source>
        <dbReference type="Proteomes" id="UP001327560"/>
    </source>
</evidence>
<dbReference type="InterPro" id="IPR002885">
    <property type="entry name" value="PPR_rpt"/>
</dbReference>
<dbReference type="InterPro" id="IPR046848">
    <property type="entry name" value="E_motif"/>
</dbReference>
<dbReference type="PROSITE" id="PS51375">
    <property type="entry name" value="PPR"/>
    <property type="match status" value="5"/>
</dbReference>
<dbReference type="Pfam" id="PF13041">
    <property type="entry name" value="PPR_2"/>
    <property type="match status" value="1"/>
</dbReference>
<reference evidence="3 4" key="1">
    <citation type="submission" date="2023-10" db="EMBL/GenBank/DDBJ databases">
        <title>Chromosome-scale genome assembly provides insights into flower coloration mechanisms of Canna indica.</title>
        <authorList>
            <person name="Li C."/>
        </authorList>
    </citation>
    <scope>NUCLEOTIDE SEQUENCE [LARGE SCALE GENOMIC DNA]</scope>
    <source>
        <tissue evidence="3">Flower</tissue>
    </source>
</reference>
<feature type="repeat" description="PPR" evidence="2">
    <location>
        <begin position="397"/>
        <end position="431"/>
    </location>
</feature>
<dbReference type="Proteomes" id="UP001327560">
    <property type="component" value="Chromosome 4"/>
</dbReference>